<dbReference type="RefSeq" id="WP_210760377.1">
    <property type="nucleotide sequence ID" value="NZ_CP060139.1"/>
</dbReference>
<dbReference type="EMBL" id="CP060139">
    <property type="protein sequence ID" value="QNR25852.1"/>
    <property type="molecule type" value="Genomic_DNA"/>
</dbReference>
<sequence>MEYSALDIVLLAPIVFGIIKGFMKGFIRELAAILGIFIGIVAAYLLADNVFKYFTIYFESVDFELKIISYVVVFFGTILLVNSLASLMTRTMKLIALNGINRLMGAVFGAVKWAMIVTLAVFSLNKIQQNNTIFQKSTLKQSQVYQRFLGYSEEIAKAVGFDDLVDKQYLIKDAD</sequence>
<evidence type="ECO:0000313" key="7">
    <source>
        <dbReference type="Proteomes" id="UP000516305"/>
    </source>
</evidence>
<evidence type="ECO:0000256" key="1">
    <source>
        <dbReference type="ARBA" id="ARBA00004141"/>
    </source>
</evidence>
<dbReference type="InterPro" id="IPR003825">
    <property type="entry name" value="Colicin-V_CvpA"/>
</dbReference>
<comment type="subcellular location">
    <subcellularLocation>
        <location evidence="1">Membrane</location>
        <topology evidence="1">Multi-pass membrane protein</topology>
    </subcellularLocation>
</comment>
<organism evidence="6 7">
    <name type="scientific">Croceimicrobium hydrocarbonivorans</name>
    <dbReference type="NCBI Taxonomy" id="2761580"/>
    <lineage>
        <taxon>Bacteria</taxon>
        <taxon>Pseudomonadati</taxon>
        <taxon>Bacteroidota</taxon>
        <taxon>Flavobacteriia</taxon>
        <taxon>Flavobacteriales</taxon>
        <taxon>Owenweeksiaceae</taxon>
        <taxon>Croceimicrobium</taxon>
    </lineage>
</organism>
<dbReference type="AlphaFoldDB" id="A0A7H0VJF4"/>
<proteinExistence type="predicted"/>
<dbReference type="KEGG" id="chyd:H4K34_08405"/>
<keyword evidence="4 5" id="KW-0472">Membrane</keyword>
<dbReference type="Pfam" id="PF02674">
    <property type="entry name" value="Colicin_V"/>
    <property type="match status" value="1"/>
</dbReference>
<evidence type="ECO:0000313" key="6">
    <source>
        <dbReference type="EMBL" id="QNR25852.1"/>
    </source>
</evidence>
<protein>
    <submittedName>
        <fullName evidence="6">CvpA family protein</fullName>
    </submittedName>
</protein>
<accession>A0A7H0VJF4</accession>
<evidence type="ECO:0000256" key="2">
    <source>
        <dbReference type="ARBA" id="ARBA00022692"/>
    </source>
</evidence>
<feature type="transmembrane region" description="Helical" evidence="5">
    <location>
        <begin position="30"/>
        <end position="47"/>
    </location>
</feature>
<name>A0A7H0VJF4_9FLAO</name>
<feature type="transmembrane region" description="Helical" evidence="5">
    <location>
        <begin position="6"/>
        <end position="23"/>
    </location>
</feature>
<keyword evidence="3 5" id="KW-1133">Transmembrane helix</keyword>
<evidence type="ECO:0000256" key="5">
    <source>
        <dbReference type="SAM" id="Phobius"/>
    </source>
</evidence>
<feature type="transmembrane region" description="Helical" evidence="5">
    <location>
        <begin position="100"/>
        <end position="124"/>
    </location>
</feature>
<dbReference type="GO" id="GO:0016020">
    <property type="term" value="C:membrane"/>
    <property type="evidence" value="ECO:0007669"/>
    <property type="project" value="UniProtKB-SubCell"/>
</dbReference>
<dbReference type="Proteomes" id="UP000516305">
    <property type="component" value="Chromosome"/>
</dbReference>
<reference evidence="6 7" key="1">
    <citation type="submission" date="2020-08" db="EMBL/GenBank/DDBJ databases">
        <title>Croceimicrobium hydrocarbonivorans gen. nov., sp. nov., a novel marine bacterium isolated from a bacterial consortium that degrades polyethylene terephthalate.</title>
        <authorList>
            <person name="Liu R."/>
        </authorList>
    </citation>
    <scope>NUCLEOTIDE SEQUENCE [LARGE SCALE GENOMIC DNA]</scope>
    <source>
        <strain evidence="6 7">A20-9</strain>
    </source>
</reference>
<feature type="transmembrane region" description="Helical" evidence="5">
    <location>
        <begin position="67"/>
        <end position="88"/>
    </location>
</feature>
<keyword evidence="2 5" id="KW-0812">Transmembrane</keyword>
<gene>
    <name evidence="6" type="ORF">H4K34_08405</name>
</gene>
<dbReference type="PANTHER" id="PTHR37306">
    <property type="entry name" value="COLICIN V PRODUCTION PROTEIN"/>
    <property type="match status" value="1"/>
</dbReference>
<dbReference type="GO" id="GO:0009403">
    <property type="term" value="P:toxin biosynthetic process"/>
    <property type="evidence" value="ECO:0007669"/>
    <property type="project" value="InterPro"/>
</dbReference>
<keyword evidence="7" id="KW-1185">Reference proteome</keyword>
<evidence type="ECO:0000256" key="3">
    <source>
        <dbReference type="ARBA" id="ARBA00022989"/>
    </source>
</evidence>
<dbReference type="PANTHER" id="PTHR37306:SF1">
    <property type="entry name" value="COLICIN V PRODUCTION PROTEIN"/>
    <property type="match status" value="1"/>
</dbReference>
<evidence type="ECO:0000256" key="4">
    <source>
        <dbReference type="ARBA" id="ARBA00023136"/>
    </source>
</evidence>